<comment type="caution">
    <text evidence="5">The sequence shown here is derived from an EMBL/GenBank/DDBJ whole genome shotgun (WGS) entry which is preliminary data.</text>
</comment>
<proteinExistence type="predicted"/>
<dbReference type="SMART" id="SM00895">
    <property type="entry name" value="FCD"/>
    <property type="match status" value="1"/>
</dbReference>
<dbReference type="InterPro" id="IPR000524">
    <property type="entry name" value="Tscrpt_reg_HTH_GntR"/>
</dbReference>
<evidence type="ECO:0000313" key="6">
    <source>
        <dbReference type="Proteomes" id="UP000311713"/>
    </source>
</evidence>
<feature type="domain" description="HTH gntR-type" evidence="4">
    <location>
        <begin position="42"/>
        <end position="112"/>
    </location>
</feature>
<dbReference type="InterPro" id="IPR036388">
    <property type="entry name" value="WH-like_DNA-bd_sf"/>
</dbReference>
<organism evidence="5 6">
    <name type="scientific">Streptomyces sedi</name>
    <dbReference type="NCBI Taxonomy" id="555059"/>
    <lineage>
        <taxon>Bacteria</taxon>
        <taxon>Bacillati</taxon>
        <taxon>Actinomycetota</taxon>
        <taxon>Actinomycetes</taxon>
        <taxon>Kitasatosporales</taxon>
        <taxon>Streptomycetaceae</taxon>
        <taxon>Streptomyces</taxon>
    </lineage>
</organism>
<reference evidence="5 6" key="1">
    <citation type="submission" date="2019-06" db="EMBL/GenBank/DDBJ databases">
        <title>Draft genome of Streptomyces sedi sp. JCM16909.</title>
        <authorList>
            <person name="Klykleung N."/>
            <person name="Tanasupawat S."/>
            <person name="Kudo T."/>
            <person name="Yuki M."/>
            <person name="Ohkuma M."/>
        </authorList>
    </citation>
    <scope>NUCLEOTIDE SEQUENCE [LARGE SCALE GENOMIC DNA]</scope>
    <source>
        <strain evidence="5 6">JCM 16909</strain>
    </source>
</reference>
<name>A0A5C4V9X8_9ACTN</name>
<dbReference type="InterPro" id="IPR008920">
    <property type="entry name" value="TF_FadR/GntR_C"/>
</dbReference>
<dbReference type="Proteomes" id="UP000311713">
    <property type="component" value="Unassembled WGS sequence"/>
</dbReference>
<evidence type="ECO:0000256" key="2">
    <source>
        <dbReference type="ARBA" id="ARBA00023125"/>
    </source>
</evidence>
<dbReference type="PANTHER" id="PTHR43537:SF24">
    <property type="entry name" value="GLUCONATE OPERON TRANSCRIPTIONAL REPRESSOR"/>
    <property type="match status" value="1"/>
</dbReference>
<dbReference type="GO" id="GO:0003700">
    <property type="term" value="F:DNA-binding transcription factor activity"/>
    <property type="evidence" value="ECO:0007669"/>
    <property type="project" value="InterPro"/>
</dbReference>
<dbReference type="InterPro" id="IPR036390">
    <property type="entry name" value="WH_DNA-bd_sf"/>
</dbReference>
<dbReference type="AlphaFoldDB" id="A0A5C4V9X8"/>
<evidence type="ECO:0000256" key="1">
    <source>
        <dbReference type="ARBA" id="ARBA00023015"/>
    </source>
</evidence>
<dbReference type="Gene3D" id="1.20.120.530">
    <property type="entry name" value="GntR ligand-binding domain-like"/>
    <property type="match status" value="1"/>
</dbReference>
<dbReference type="Pfam" id="PF07729">
    <property type="entry name" value="FCD"/>
    <property type="match status" value="1"/>
</dbReference>
<dbReference type="EMBL" id="VDGT01000003">
    <property type="protein sequence ID" value="TNM32708.1"/>
    <property type="molecule type" value="Genomic_DNA"/>
</dbReference>
<dbReference type="SUPFAM" id="SSF48008">
    <property type="entry name" value="GntR ligand-binding domain-like"/>
    <property type="match status" value="1"/>
</dbReference>
<protein>
    <submittedName>
        <fullName evidence="5">GntR family transcriptional regulator</fullName>
    </submittedName>
</protein>
<gene>
    <name evidence="5" type="ORF">FH715_05100</name>
</gene>
<evidence type="ECO:0000259" key="4">
    <source>
        <dbReference type="PROSITE" id="PS50949"/>
    </source>
</evidence>
<dbReference type="PANTHER" id="PTHR43537">
    <property type="entry name" value="TRANSCRIPTIONAL REGULATOR, GNTR FAMILY"/>
    <property type="match status" value="1"/>
</dbReference>
<dbReference type="SMART" id="SM00345">
    <property type="entry name" value="HTH_GNTR"/>
    <property type="match status" value="1"/>
</dbReference>
<keyword evidence="6" id="KW-1185">Reference proteome</keyword>
<keyword evidence="1" id="KW-0805">Transcription regulation</keyword>
<accession>A0A5C4V9X8</accession>
<dbReference type="SUPFAM" id="SSF46785">
    <property type="entry name" value="Winged helix' DNA-binding domain"/>
    <property type="match status" value="1"/>
</dbReference>
<dbReference type="OrthoDB" id="3289286at2"/>
<dbReference type="PROSITE" id="PS50949">
    <property type="entry name" value="HTH_GNTR"/>
    <property type="match status" value="1"/>
</dbReference>
<dbReference type="InterPro" id="IPR011711">
    <property type="entry name" value="GntR_C"/>
</dbReference>
<keyword evidence="3" id="KW-0804">Transcription</keyword>
<evidence type="ECO:0000313" key="5">
    <source>
        <dbReference type="EMBL" id="TNM32708.1"/>
    </source>
</evidence>
<dbReference type="Pfam" id="PF00392">
    <property type="entry name" value="GntR"/>
    <property type="match status" value="1"/>
</dbReference>
<dbReference type="GO" id="GO:0003677">
    <property type="term" value="F:DNA binding"/>
    <property type="evidence" value="ECO:0007669"/>
    <property type="project" value="UniProtKB-KW"/>
</dbReference>
<evidence type="ECO:0000256" key="3">
    <source>
        <dbReference type="ARBA" id="ARBA00023163"/>
    </source>
</evidence>
<keyword evidence="2" id="KW-0238">DNA-binding</keyword>
<sequence>MWTLTSSQSAHVSVRAHTWRRVAAAQPPVTAKERSVALPPQSGAGVPPYQVLRDEIVGGALPPGEPLLETALATRLGVGRAPVREAIQHLEWDGLVVRGSRSPQVRTLTATEVVEIYQARIALESEAAASAAAHRSALDLARLRHVHDEARQSEDPDEIRALHGKWHEVLRRACHNRTITDVLDRLALQLALYDSADMSRNPNLDSSDDEHAEILDAIAEGDQDRARTLLRTHLERTRDVRIAALVREETTAG</sequence>
<dbReference type="Gene3D" id="1.10.10.10">
    <property type="entry name" value="Winged helix-like DNA-binding domain superfamily/Winged helix DNA-binding domain"/>
    <property type="match status" value="1"/>
</dbReference>